<dbReference type="KEGG" id="cne:CNK00250"/>
<feature type="domain" description="PH" evidence="2">
    <location>
        <begin position="1559"/>
        <end position="1675"/>
    </location>
</feature>
<reference evidence="3 4" key="1">
    <citation type="journal article" date="2005" name="Science">
        <title>The genome of the basidiomycetous yeast and human pathogen Cryptococcus neoformans.</title>
        <authorList>
            <person name="Loftus B.J."/>
            <person name="Fung E."/>
            <person name="Roncaglia P."/>
            <person name="Rowley D."/>
            <person name="Amedeo P."/>
            <person name="Bruno D."/>
            <person name="Vamathevan J."/>
            <person name="Miranda M."/>
            <person name="Anderson I.J."/>
            <person name="Fraser J.A."/>
            <person name="Allen J.E."/>
            <person name="Bosdet I.E."/>
            <person name="Brent M.R."/>
            <person name="Chiu R."/>
            <person name="Doering T.L."/>
            <person name="Donlin M.J."/>
            <person name="D'Souza C.A."/>
            <person name="Fox D.S."/>
            <person name="Grinberg V."/>
            <person name="Fu J."/>
            <person name="Fukushima M."/>
            <person name="Haas B.J."/>
            <person name="Huang J.C."/>
            <person name="Janbon G."/>
            <person name="Jones S.J."/>
            <person name="Koo H.L."/>
            <person name="Krzywinski M.I."/>
            <person name="Kwon-Chung J.K."/>
            <person name="Lengeler K.B."/>
            <person name="Maiti R."/>
            <person name="Marra M.A."/>
            <person name="Marra R.E."/>
            <person name="Mathewson C.A."/>
            <person name="Mitchell T.G."/>
            <person name="Pertea M."/>
            <person name="Riggs F.R."/>
            <person name="Salzberg S.L."/>
            <person name="Schein J.E."/>
            <person name="Shvartsbeyn A."/>
            <person name="Shin H."/>
            <person name="Shumway M."/>
            <person name="Specht C.A."/>
            <person name="Suh B.B."/>
            <person name="Tenney A."/>
            <person name="Utterback T.R."/>
            <person name="Wickes B.L."/>
            <person name="Wortman J.R."/>
            <person name="Wye N.H."/>
            <person name="Kronstad J.W."/>
            <person name="Lodge J.K."/>
            <person name="Heitman J."/>
            <person name="Davis R.W."/>
            <person name="Fraser C.M."/>
            <person name="Hyman R.W."/>
        </authorList>
    </citation>
    <scope>NUCLEOTIDE SEQUENCE [LARGE SCALE GENOMIC DNA]</scope>
    <source>
        <strain evidence="4">JEC21 / ATCC MYA-565</strain>
    </source>
</reference>
<feature type="region of interest" description="Disordered" evidence="1">
    <location>
        <begin position="1615"/>
        <end position="1638"/>
    </location>
</feature>
<feature type="compositionally biased region" description="Basic and acidic residues" evidence="1">
    <location>
        <begin position="941"/>
        <end position="955"/>
    </location>
</feature>
<protein>
    <recommendedName>
        <fullName evidence="2">PH domain-containing protein</fullName>
    </recommendedName>
</protein>
<dbReference type="EMBL" id="AE017351">
    <property type="protein sequence ID" value="AAW46078.2"/>
    <property type="molecule type" value="Genomic_DNA"/>
</dbReference>
<dbReference type="GO" id="GO:0005525">
    <property type="term" value="F:GTP binding"/>
    <property type="evidence" value="ECO:0000318"/>
    <property type="project" value="GO_Central"/>
</dbReference>
<dbReference type="RefSeq" id="XP_024513697.1">
    <property type="nucleotide sequence ID" value="XM_024658020.1"/>
</dbReference>
<feature type="compositionally biased region" description="Low complexity" evidence="1">
    <location>
        <begin position="1154"/>
        <end position="1167"/>
    </location>
</feature>
<accession>Q5K9Y6</accession>
<feature type="region of interest" description="Disordered" evidence="1">
    <location>
        <begin position="752"/>
        <end position="809"/>
    </location>
</feature>
<evidence type="ECO:0000313" key="4">
    <source>
        <dbReference type="Proteomes" id="UP000002149"/>
    </source>
</evidence>
<evidence type="ECO:0000259" key="2">
    <source>
        <dbReference type="PROSITE" id="PS50003"/>
    </source>
</evidence>
<dbReference type="OrthoDB" id="2123378at2759"/>
<feature type="compositionally biased region" description="Polar residues" evidence="1">
    <location>
        <begin position="1108"/>
        <end position="1133"/>
    </location>
</feature>
<feature type="region of interest" description="Disordered" evidence="1">
    <location>
        <begin position="1697"/>
        <end position="1723"/>
    </location>
</feature>
<feature type="compositionally biased region" description="Basic and acidic residues" evidence="1">
    <location>
        <begin position="1035"/>
        <end position="1053"/>
    </location>
</feature>
<feature type="compositionally biased region" description="Polar residues" evidence="1">
    <location>
        <begin position="68"/>
        <end position="91"/>
    </location>
</feature>
<dbReference type="HOGENOM" id="CLU_240363_0_0_1"/>
<dbReference type="InterPro" id="IPR001849">
    <property type="entry name" value="PH_domain"/>
</dbReference>
<keyword evidence="4" id="KW-1185">Reference proteome</keyword>
<dbReference type="InterPro" id="IPR052007">
    <property type="entry name" value="Bud4"/>
</dbReference>
<dbReference type="PROSITE" id="PS50003">
    <property type="entry name" value="PH_DOMAIN"/>
    <property type="match status" value="1"/>
</dbReference>
<feature type="compositionally biased region" description="Polar residues" evidence="1">
    <location>
        <begin position="225"/>
        <end position="237"/>
    </location>
</feature>
<dbReference type="Proteomes" id="UP000002149">
    <property type="component" value="Chromosome 11"/>
</dbReference>
<dbReference type="GeneID" id="3254498"/>
<feature type="compositionally biased region" description="Polar residues" evidence="1">
    <location>
        <begin position="865"/>
        <end position="879"/>
    </location>
</feature>
<dbReference type="SUPFAM" id="SSF50729">
    <property type="entry name" value="PH domain-like"/>
    <property type="match status" value="1"/>
</dbReference>
<feature type="region of interest" description="Disordered" evidence="1">
    <location>
        <begin position="656"/>
        <end position="727"/>
    </location>
</feature>
<feature type="region of interest" description="Disordered" evidence="1">
    <location>
        <begin position="1"/>
        <end position="397"/>
    </location>
</feature>
<dbReference type="VEuPathDB" id="FungiDB:CNK00250"/>
<feature type="compositionally biased region" description="Low complexity" evidence="1">
    <location>
        <begin position="667"/>
        <end position="684"/>
    </location>
</feature>
<feature type="compositionally biased region" description="Basic and acidic residues" evidence="1">
    <location>
        <begin position="799"/>
        <end position="808"/>
    </location>
</feature>
<feature type="region of interest" description="Disordered" evidence="1">
    <location>
        <begin position="853"/>
        <end position="1221"/>
    </location>
</feature>
<feature type="compositionally biased region" description="Low complexity" evidence="1">
    <location>
        <begin position="281"/>
        <end position="290"/>
    </location>
</feature>
<feature type="compositionally biased region" description="Pro residues" evidence="1">
    <location>
        <begin position="703"/>
        <end position="714"/>
    </location>
</feature>
<feature type="compositionally biased region" description="Basic and acidic residues" evidence="1">
    <location>
        <begin position="587"/>
        <end position="599"/>
    </location>
</feature>
<feature type="compositionally biased region" description="Basic and acidic residues" evidence="1">
    <location>
        <begin position="172"/>
        <end position="195"/>
    </location>
</feature>
<dbReference type="PANTHER" id="PTHR36100">
    <property type="entry name" value="BUD SITE SELECTION PROTEIN 4"/>
    <property type="match status" value="1"/>
</dbReference>
<feature type="compositionally biased region" description="Low complexity" evidence="1">
    <location>
        <begin position="137"/>
        <end position="150"/>
    </location>
</feature>
<dbReference type="eggNOG" id="ENOG502REBM">
    <property type="taxonomic scope" value="Eukaryota"/>
</dbReference>
<sequence>MSTTPSSPHSPPSARIRIHQSPVSASISTRNSIIHSSAKGWSPLQINKGDYRSGLSLSPSPEPSTQSGPRRTSNSFKVVTSNSLVSNSPFKSPQAGGNGENDQVIHERRTTRRLGEVAPSARGVGSTPKTAIGLGISAKRSGSRSPSGGAAVNGQRKVSGERPRVAFPVSNGERRSSGERDVSGSKENESPDVRYGKRLPRASMGLKGLVEGSYVSKSPFKKSPSGLSAASDNQADETASAAPGAVPVEIDDVFSSPSPRRVSGGKQRRASPGTLGSMAHRSPSSSSPRSVASNVFLAPPSNGPSPLREQLSASYPVDFEPMPTPTAHKSALTPSRRLRGPRRASQGYDSPSKKTVTFQPTPDVKEYEILSAEPSADGSFDVEMEDEADWEDERQNSLDDLLIEGENMSPNEEIEQESHDDHGAQHNESTTADFMDTLVQEGLFSPPEMDTPAFQDQAAFEIPLETSFTEAENESDKPYLATPSLGDSVHASPLFENHDVFSETDSAGIPFGRTHHAERAAEAHKTALHIPIEQPSLPHAQEHRMLFNANAAQPSILPPITPTSPSFYHDYNDPFASVTPSLPSRAPEPKRQQGPEPHAHQSGPLPDPFITLQTATKTILPSSEESKNREEDGVPLGRTSHKDRVLAARILATRELGLGMPGRPNRSLPTSSAPTSPLPESEPVFEWREEEVVEEKPIRKLPKVPPPAPMPVEVPSPVMSPQKETEEGKLAVGGFSLPDIDKTSPFFNSASTFEQAVQPVEERATSSSVSSSDSKSESLADDVDRPLTPPTLPSALEATKPESPHRLPELNFNFETINFDSADDKGEKVVKSESIPLRLSSVEQKKVTTPIEVERATKEDIPKIASNSASDFSPSPLKSHSQEKKTTHDSTTNRIRQRISREMIRETIQQRIADGSLSRRPASMDMDSLSKSFSRTSLNDFEMKRNRRVSMDKDLPSPPAESPAMVSSAPSTPSKPRPKSEILGRVTCRQSQSHSAERPGMRPRSQTQSAHEVFKQSEREGGEAKSALDKIVALVRRDAGENKEGEEKMERDVSGTIAAAMSRVPTPGKDIDKPAGILKNPNGLLDVNSKAEESEIGPGSPVSKRRVSNNVRPISETSISPRSSLSGTQSSKDGPTAREQAIIAKRRQDRDRQVSIASAVSAISASSRKSRRSLSTGDVNAEISQAKSHRHTMMGPPNAGNNGTPSGVAARRGTRGNPRLTLGIDDEERSILDAFREEVDNIGSERGYKVRERPVVRASYNGKVPHSNAGNLEVGKAWKALRRPSDLHEHAAAIKAMREREADLGKATGTIFVKVLGIEGVQFPIPQEQTHFCITLDNGIDYIKTPYSVLKEGARVNQEFSLVEHPNFEFSLSIDIRRDPHILKLIHEKNNPPQPTVTASPAKHHGGHLRALFGSPRKPKGPVPKGAVPKKDVRPAIPVSTPTVAKKETIANYLLDSTNGTIAKTHIQFKTIAKNCEARVLEIRYPMFAMFKGDASNVGSLGASGSGSSKEGESARKALAKITLQVFRLPPIPGLNADELPQCIDDCLRGLRHHAWHEHDYYDGVLTQDGGDLNNPKRRLFKIIGGNLVAINEVTKKKVAMIDLRQAISIIDLNEDQPGTPKSKMTMRPRDSDEGFGQRPRSFMIEFKDGEGITFMADTDTAKAGWMEVLQGLVGKIPSNPLWAELLTLRMREKAAKRSASSGSLAKEGRKVSVKRPSAAGKR</sequence>
<dbReference type="STRING" id="214684.Q5K9Y6"/>
<organism evidence="3 4">
    <name type="scientific">Cryptococcus deneoformans (strain JEC21 / ATCC MYA-565)</name>
    <name type="common">Cryptococcus neoformans var. neoformans serotype D</name>
    <dbReference type="NCBI Taxonomy" id="214684"/>
    <lineage>
        <taxon>Eukaryota</taxon>
        <taxon>Fungi</taxon>
        <taxon>Dikarya</taxon>
        <taxon>Basidiomycota</taxon>
        <taxon>Agaricomycotina</taxon>
        <taxon>Tremellomycetes</taxon>
        <taxon>Tremellales</taxon>
        <taxon>Cryptococcaceae</taxon>
        <taxon>Cryptococcus</taxon>
        <taxon>Cryptococcus neoformans species complex</taxon>
    </lineage>
</organism>
<feature type="compositionally biased region" description="Polar residues" evidence="1">
    <location>
        <begin position="929"/>
        <end position="939"/>
    </location>
</feature>
<feature type="compositionally biased region" description="Polar residues" evidence="1">
    <location>
        <begin position="1176"/>
        <end position="1186"/>
    </location>
</feature>
<feature type="compositionally biased region" description="Polar residues" evidence="1">
    <location>
        <begin position="21"/>
        <end position="35"/>
    </location>
</feature>
<feature type="compositionally biased region" description="Acidic residues" evidence="1">
    <location>
        <begin position="380"/>
        <end position="392"/>
    </location>
</feature>
<dbReference type="InParanoid" id="Q5K9Y6"/>
<feature type="region of interest" description="Disordered" evidence="1">
    <location>
        <begin position="560"/>
        <end position="641"/>
    </location>
</feature>
<name>Q5K9Y6_CRYD1</name>
<evidence type="ECO:0000256" key="1">
    <source>
        <dbReference type="SAM" id="MobiDB-lite"/>
    </source>
</evidence>
<feature type="compositionally biased region" description="Basic and acidic residues" evidence="1">
    <location>
        <begin position="1012"/>
        <end position="1028"/>
    </location>
</feature>
<proteinExistence type="predicted"/>
<evidence type="ECO:0000313" key="3">
    <source>
        <dbReference type="EMBL" id="AAW46078.2"/>
    </source>
</evidence>
<feature type="compositionally biased region" description="Basic and acidic residues" evidence="1">
    <location>
        <begin position="853"/>
        <end position="862"/>
    </location>
</feature>
<feature type="region of interest" description="Disordered" evidence="1">
    <location>
        <begin position="1412"/>
        <end position="1434"/>
    </location>
</feature>
<feature type="compositionally biased region" description="Polar residues" evidence="1">
    <location>
        <begin position="347"/>
        <end position="360"/>
    </location>
</feature>
<dbReference type="PaxDb" id="214684-Q5K9Y6"/>
<dbReference type="PANTHER" id="PTHR36100:SF1">
    <property type="entry name" value="BUD SITE SELECTION PROTEIN 4"/>
    <property type="match status" value="1"/>
</dbReference>
<feature type="compositionally biased region" description="Basic and acidic residues" evidence="1">
    <location>
        <begin position="774"/>
        <end position="785"/>
    </location>
</feature>
<feature type="compositionally biased region" description="Polar residues" evidence="1">
    <location>
        <begin position="611"/>
        <end position="623"/>
    </location>
</feature>
<gene>
    <name evidence="3" type="ordered locus">CNK00250</name>
</gene>
<feature type="compositionally biased region" description="Low complexity" evidence="1">
    <location>
        <begin position="53"/>
        <end position="67"/>
    </location>
</feature>